<dbReference type="Gene3D" id="1.20.80.10">
    <property type="match status" value="1"/>
</dbReference>
<dbReference type="Pfam" id="PF00887">
    <property type="entry name" value="ACBP"/>
    <property type="match status" value="1"/>
</dbReference>
<feature type="region of interest" description="Disordered" evidence="2">
    <location>
        <begin position="399"/>
        <end position="470"/>
    </location>
</feature>
<feature type="compositionally biased region" description="Low complexity" evidence="2">
    <location>
        <begin position="81"/>
        <end position="98"/>
    </location>
</feature>
<dbReference type="PANTHER" id="PTHR23310:SF131">
    <property type="entry name" value="BINDING PROTEIN, PUTATIVE-RELATED"/>
    <property type="match status" value="1"/>
</dbReference>
<keyword evidence="5" id="KW-1185">Reference proteome</keyword>
<feature type="region of interest" description="Disordered" evidence="2">
    <location>
        <begin position="254"/>
        <end position="276"/>
    </location>
</feature>
<feature type="region of interest" description="Disordered" evidence="2">
    <location>
        <begin position="331"/>
        <end position="365"/>
    </location>
</feature>
<evidence type="ECO:0000256" key="1">
    <source>
        <dbReference type="ARBA" id="ARBA00023121"/>
    </source>
</evidence>
<dbReference type="InterPro" id="IPR000582">
    <property type="entry name" value="Acyl-CoA-binding_protein"/>
</dbReference>
<organism evidence="4 5">
    <name type="scientific">Eimeria maxima</name>
    <name type="common">Coccidian parasite</name>
    <dbReference type="NCBI Taxonomy" id="5804"/>
    <lineage>
        <taxon>Eukaryota</taxon>
        <taxon>Sar</taxon>
        <taxon>Alveolata</taxon>
        <taxon>Apicomplexa</taxon>
        <taxon>Conoidasida</taxon>
        <taxon>Coccidia</taxon>
        <taxon>Eucoccidiorida</taxon>
        <taxon>Eimeriorina</taxon>
        <taxon>Eimeriidae</taxon>
        <taxon>Eimeria</taxon>
    </lineage>
</organism>
<dbReference type="AlphaFoldDB" id="U6MFK7"/>
<dbReference type="OrthoDB" id="346910at2759"/>
<dbReference type="GO" id="GO:0006631">
    <property type="term" value="P:fatty acid metabolic process"/>
    <property type="evidence" value="ECO:0007669"/>
    <property type="project" value="TreeGrafter"/>
</dbReference>
<dbReference type="PANTHER" id="PTHR23310">
    <property type="entry name" value="ACYL-COA-BINDING PROTEIN, ACBP"/>
    <property type="match status" value="1"/>
</dbReference>
<reference evidence="4" key="2">
    <citation type="submission" date="2013-10" db="EMBL/GenBank/DDBJ databases">
        <authorList>
            <person name="Aslett M."/>
        </authorList>
    </citation>
    <scope>NUCLEOTIDE SEQUENCE [LARGE SCALE GENOMIC DNA]</scope>
    <source>
        <strain evidence="4">Weybridge</strain>
    </source>
</reference>
<proteinExistence type="predicted"/>
<name>U6MFK7_EIMMA</name>
<accession>U6MFK7</accession>
<dbReference type="RefSeq" id="XP_013338483.1">
    <property type="nucleotide sequence ID" value="XM_013483029.1"/>
</dbReference>
<dbReference type="InterPro" id="IPR014352">
    <property type="entry name" value="FERM/acyl-CoA-bd_prot_sf"/>
</dbReference>
<keyword evidence="1" id="KW-0446">Lipid-binding</keyword>
<feature type="domain" description="ACB" evidence="3">
    <location>
        <begin position="477"/>
        <end position="574"/>
    </location>
</feature>
<feature type="region of interest" description="Disordered" evidence="2">
    <location>
        <begin position="81"/>
        <end position="101"/>
    </location>
</feature>
<dbReference type="Proteomes" id="UP000030763">
    <property type="component" value="Unassembled WGS sequence"/>
</dbReference>
<feature type="compositionally biased region" description="Basic and acidic residues" evidence="2">
    <location>
        <begin position="423"/>
        <end position="444"/>
    </location>
</feature>
<dbReference type="EMBL" id="HG722244">
    <property type="protein sequence ID" value="CDJ61833.1"/>
    <property type="molecule type" value="Genomic_DNA"/>
</dbReference>
<protein>
    <recommendedName>
        <fullName evidence="3">ACB domain-containing protein</fullName>
    </recommendedName>
</protein>
<dbReference type="PROSITE" id="PS51228">
    <property type="entry name" value="ACB_2"/>
    <property type="match status" value="1"/>
</dbReference>
<dbReference type="InterPro" id="IPR035984">
    <property type="entry name" value="Acyl-CoA-binding_sf"/>
</dbReference>
<evidence type="ECO:0000259" key="3">
    <source>
        <dbReference type="PROSITE" id="PS51228"/>
    </source>
</evidence>
<reference evidence="4" key="1">
    <citation type="submission" date="2013-10" db="EMBL/GenBank/DDBJ databases">
        <title>Genomic analysis of the causative agents of coccidiosis in chickens.</title>
        <authorList>
            <person name="Reid A.J."/>
            <person name="Blake D."/>
            <person name="Billington K."/>
            <person name="Browne H."/>
            <person name="Dunn M."/>
            <person name="Hung S."/>
            <person name="Kawahara F."/>
            <person name="Miranda-Saavedra D."/>
            <person name="Mourier T."/>
            <person name="Nagra H."/>
            <person name="Otto T.D."/>
            <person name="Rawlings N."/>
            <person name="Sanchez A."/>
            <person name="Sanders M."/>
            <person name="Subramaniam C."/>
            <person name="Tay Y."/>
            <person name="Dear P."/>
            <person name="Doerig C."/>
            <person name="Gruber A."/>
            <person name="Parkinson J."/>
            <person name="Shirley M."/>
            <person name="Wan K.L."/>
            <person name="Berriman M."/>
            <person name="Tomley F."/>
            <person name="Pain A."/>
        </authorList>
    </citation>
    <scope>NUCLEOTIDE SEQUENCE [LARGE SCALE GENOMIC DNA]</scope>
    <source>
        <strain evidence="4">Weybridge</strain>
    </source>
</reference>
<feature type="region of interest" description="Disordered" evidence="2">
    <location>
        <begin position="157"/>
        <end position="228"/>
    </location>
</feature>
<dbReference type="GeneID" id="25338543"/>
<dbReference type="SUPFAM" id="SSF47027">
    <property type="entry name" value="Acyl-CoA binding protein"/>
    <property type="match status" value="1"/>
</dbReference>
<feature type="compositionally biased region" description="Low complexity" evidence="2">
    <location>
        <begin position="407"/>
        <end position="422"/>
    </location>
</feature>
<feature type="compositionally biased region" description="Low complexity" evidence="2">
    <location>
        <begin position="184"/>
        <end position="227"/>
    </location>
</feature>
<dbReference type="GO" id="GO:0000062">
    <property type="term" value="F:fatty-acyl-CoA binding"/>
    <property type="evidence" value="ECO:0007669"/>
    <property type="project" value="InterPro"/>
</dbReference>
<evidence type="ECO:0000313" key="4">
    <source>
        <dbReference type="EMBL" id="CDJ61833.1"/>
    </source>
</evidence>
<gene>
    <name evidence="4" type="ORF">EMWEY_00045570</name>
</gene>
<dbReference type="PRINTS" id="PR00689">
    <property type="entry name" value="ACOABINDINGP"/>
</dbReference>
<evidence type="ECO:0000256" key="2">
    <source>
        <dbReference type="SAM" id="MobiDB-lite"/>
    </source>
</evidence>
<evidence type="ECO:0000313" key="5">
    <source>
        <dbReference type="Proteomes" id="UP000030763"/>
    </source>
</evidence>
<dbReference type="VEuPathDB" id="ToxoDB:EMWEY_00045570"/>
<sequence length="575" mass="64038">MGIVSAESVPEAILSVAEKSLSPQPLFFGLSGPQLSRIAREVYVHLRNNGKHTLAQQAKVLVDPDAIAKALQQLQQQSQLNHQQQLQQQPPQQQQQQQHHAGPCTATSCPCCMHRAALLGHHGGPIQPQILPVVVPQQQPMWQVQLPLQLQQQQQPLQQQSCTQPHHKQHPQLPHECESHTQHLHQQQQQHPQQQQRSEQLQQHPAQPQQVQGEVQQEQQQEQQQVQPKSRKACVARLLFAIIAAKLARDAMENLSGSSSSSSSDRLAYTADPSEGGMGSVSVEGLAAALSPERGFFAGLPKDLLQSLQRVISAAVDGINAAVGAAGYAPLTSQGGPRGGPTEGSEGLLDGPAVELPPLYNSKAEQGGTELSIHEKYAGELIQKLINLKNARGTESLKLKGATATRQQQQEQEQQQQQQQEQEQQHRQWEGEQHKVQVTGREHLQTQQQQQQRQQHHHHQNRRASVIPRPDDDEKALDEEFKVASVSCPCVMGYIRAAEQHKGANVLSIEQQLAFYGLYKRATAGLCPSKQPSRFNLREYKKWEAWKACNSMSALEAKKEYVRRAREVKKLHARL</sequence>